<feature type="domain" description="GGDEF" evidence="5">
    <location>
        <begin position="141"/>
        <end position="275"/>
    </location>
</feature>
<evidence type="ECO:0000313" key="6">
    <source>
        <dbReference type="EMBL" id="RUQ79565.1"/>
    </source>
</evidence>
<evidence type="ECO:0000313" key="7">
    <source>
        <dbReference type="Proteomes" id="UP000288012"/>
    </source>
</evidence>
<dbReference type="AlphaFoldDB" id="A0A433JGI2"/>
<sequence>MHLSHFMIIIGAFLLAGGAYFTWPLLKKTSHYQQQWVANFTLICFFLCSYLFAIIYGVWGNPFFTNYFYSTIFLLGGIYVFWVSYLSAKTIEKTKIIDDLILKYEKIRYQAEHDKLTGCYNRHYLMEILDNRYQKIKLNSGHLIVIFIDLDGFKKVNDEYGHDFGDHILQRFCHLLRQQLRKEDVMARYGGDEFVVLIENINLKKAGLIGQKIIKITSQLTKEILKQGNLILGCSIGISQLIHSSPSIDSALKKADAACYKAKKNYGNTICFEDGIQSEATCSQMNDK</sequence>
<dbReference type="PROSITE" id="PS50887">
    <property type="entry name" value="GGDEF"/>
    <property type="match status" value="1"/>
</dbReference>
<dbReference type="Gene3D" id="3.30.70.270">
    <property type="match status" value="1"/>
</dbReference>
<dbReference type="InterPro" id="IPR050469">
    <property type="entry name" value="Diguanylate_Cyclase"/>
</dbReference>
<dbReference type="InterPro" id="IPR029787">
    <property type="entry name" value="Nucleotide_cyclase"/>
</dbReference>
<dbReference type="CDD" id="cd01949">
    <property type="entry name" value="GGDEF"/>
    <property type="match status" value="1"/>
</dbReference>
<evidence type="ECO:0000256" key="4">
    <source>
        <dbReference type="SAM" id="Phobius"/>
    </source>
</evidence>
<comment type="catalytic activity">
    <reaction evidence="3">
        <text>2 GTP = 3',3'-c-di-GMP + 2 diphosphate</text>
        <dbReference type="Rhea" id="RHEA:24898"/>
        <dbReference type="ChEBI" id="CHEBI:33019"/>
        <dbReference type="ChEBI" id="CHEBI:37565"/>
        <dbReference type="ChEBI" id="CHEBI:58805"/>
        <dbReference type="EC" id="2.7.7.65"/>
    </reaction>
</comment>
<evidence type="ECO:0000259" key="5">
    <source>
        <dbReference type="PROSITE" id="PS50887"/>
    </source>
</evidence>
<dbReference type="Proteomes" id="UP000288012">
    <property type="component" value="Unassembled WGS sequence"/>
</dbReference>
<evidence type="ECO:0000256" key="1">
    <source>
        <dbReference type="ARBA" id="ARBA00001946"/>
    </source>
</evidence>
<keyword evidence="4" id="KW-0472">Membrane</keyword>
<feature type="transmembrane region" description="Helical" evidence="4">
    <location>
        <begin position="66"/>
        <end position="86"/>
    </location>
</feature>
<comment type="cofactor">
    <cofactor evidence="1">
        <name>Mg(2+)</name>
        <dbReference type="ChEBI" id="CHEBI:18420"/>
    </cofactor>
</comment>
<organism evidence="6 7">
    <name type="scientific">Legionella septentrionalis</name>
    <dbReference type="NCBI Taxonomy" id="2498109"/>
    <lineage>
        <taxon>Bacteria</taxon>
        <taxon>Pseudomonadati</taxon>
        <taxon>Pseudomonadota</taxon>
        <taxon>Gammaproteobacteria</taxon>
        <taxon>Legionellales</taxon>
        <taxon>Legionellaceae</taxon>
        <taxon>Legionella</taxon>
    </lineage>
</organism>
<dbReference type="PANTHER" id="PTHR45138">
    <property type="entry name" value="REGULATORY COMPONENTS OF SENSORY TRANSDUCTION SYSTEM"/>
    <property type="match status" value="1"/>
</dbReference>
<keyword evidence="4" id="KW-1133">Transmembrane helix</keyword>
<proteinExistence type="predicted"/>
<dbReference type="SUPFAM" id="SSF55073">
    <property type="entry name" value="Nucleotide cyclase"/>
    <property type="match status" value="1"/>
</dbReference>
<dbReference type="Pfam" id="PF00990">
    <property type="entry name" value="GGDEF"/>
    <property type="match status" value="1"/>
</dbReference>
<dbReference type="SMART" id="SM00267">
    <property type="entry name" value="GGDEF"/>
    <property type="match status" value="1"/>
</dbReference>
<evidence type="ECO:0000256" key="2">
    <source>
        <dbReference type="ARBA" id="ARBA00012528"/>
    </source>
</evidence>
<name>A0A433JGI2_9GAMM</name>
<dbReference type="PANTHER" id="PTHR45138:SF9">
    <property type="entry name" value="DIGUANYLATE CYCLASE DGCM-RELATED"/>
    <property type="match status" value="1"/>
</dbReference>
<feature type="transmembrane region" description="Helical" evidence="4">
    <location>
        <begin position="38"/>
        <end position="60"/>
    </location>
</feature>
<comment type="caution">
    <text evidence="6">The sequence shown here is derived from an EMBL/GenBank/DDBJ whole genome shotgun (WGS) entry which is preliminary data.</text>
</comment>
<dbReference type="EC" id="2.7.7.65" evidence="2"/>
<reference evidence="6 7" key="1">
    <citation type="submission" date="2018-12" db="EMBL/GenBank/DDBJ databases">
        <title>Legionella sp,whole genome shotgun sequence.</title>
        <authorList>
            <person name="Wu H."/>
        </authorList>
    </citation>
    <scope>NUCLEOTIDE SEQUENCE [LARGE SCALE GENOMIC DNA]</scope>
    <source>
        <strain evidence="7">km714</strain>
    </source>
</reference>
<evidence type="ECO:0000256" key="3">
    <source>
        <dbReference type="ARBA" id="ARBA00034247"/>
    </source>
</evidence>
<gene>
    <name evidence="6" type="ORF">EKM59_11150</name>
</gene>
<keyword evidence="4" id="KW-0812">Transmembrane</keyword>
<dbReference type="InterPro" id="IPR043128">
    <property type="entry name" value="Rev_trsase/Diguanyl_cyclase"/>
</dbReference>
<dbReference type="GO" id="GO:0052621">
    <property type="term" value="F:diguanylate cyclase activity"/>
    <property type="evidence" value="ECO:0007669"/>
    <property type="project" value="UniProtKB-EC"/>
</dbReference>
<feature type="transmembrane region" description="Helical" evidence="4">
    <location>
        <begin position="6"/>
        <end position="26"/>
    </location>
</feature>
<dbReference type="NCBIfam" id="TIGR00254">
    <property type="entry name" value="GGDEF"/>
    <property type="match status" value="1"/>
</dbReference>
<keyword evidence="7" id="KW-1185">Reference proteome</keyword>
<dbReference type="InterPro" id="IPR000160">
    <property type="entry name" value="GGDEF_dom"/>
</dbReference>
<dbReference type="EMBL" id="RZGR01000048">
    <property type="protein sequence ID" value="RUQ79565.1"/>
    <property type="molecule type" value="Genomic_DNA"/>
</dbReference>
<dbReference type="FunFam" id="3.30.70.270:FF:000001">
    <property type="entry name" value="Diguanylate cyclase domain protein"/>
    <property type="match status" value="1"/>
</dbReference>
<protein>
    <recommendedName>
        <fullName evidence="2">diguanylate cyclase</fullName>
        <ecNumber evidence="2">2.7.7.65</ecNumber>
    </recommendedName>
</protein>
<accession>A0A433JGI2</accession>